<sequence>MKKTVCLLLLLLSVILGADASVDYNNTNLRHKIAQMLIVGFDGTKLDEQSPLYDDLINDRISGVIIFSQGAANGSKFKNVQDPKQLKKLICDINKASKTKLFITIDEEGGKITRLPSSRGFKVKTLSHMELGNKNDEMTTYLEAKKIASTLKDLGFNMNFAPCVDLALNPNSSVIFKAQRAFSDDPLKVIKHANAYILAHNQYGILTVLKHFPGHGSLSADTHKGFSDATNTWSKSELDPYQALISNGAAQNVMVSHIFNKNIDDKYPASLSYKTVTGLLKGKLGFGGLVITDDMQMRAIADNYGFEEAITASINAGCDIIILGNNLVYDGKESAQKFNDVVFDAVVAGKIDPKRIDEAYEKIMKVKSRL</sequence>
<evidence type="ECO:0000259" key="7">
    <source>
        <dbReference type="Pfam" id="PF00933"/>
    </source>
</evidence>
<dbReference type="InterPro" id="IPR050226">
    <property type="entry name" value="NagZ_Beta-hexosaminidase"/>
</dbReference>
<evidence type="ECO:0000256" key="2">
    <source>
        <dbReference type="ARBA" id="ARBA00005336"/>
    </source>
</evidence>
<organism evidence="8 9">
    <name type="scientific">Candidatus Galligastranaerophilus intestinavium</name>
    <dbReference type="NCBI Taxonomy" id="2840836"/>
    <lineage>
        <taxon>Bacteria</taxon>
        <taxon>Candidatus Galligastranaerophilus</taxon>
    </lineage>
</organism>
<feature type="chain" id="PRO_5038890569" description="beta-N-acetylhexosaminidase" evidence="6">
    <location>
        <begin position="21"/>
        <end position="370"/>
    </location>
</feature>
<dbReference type="PANTHER" id="PTHR30480">
    <property type="entry name" value="BETA-HEXOSAMINIDASE-RELATED"/>
    <property type="match status" value="1"/>
</dbReference>
<dbReference type="InterPro" id="IPR036962">
    <property type="entry name" value="Glyco_hydro_3_N_sf"/>
</dbReference>
<dbReference type="GO" id="GO:0005975">
    <property type="term" value="P:carbohydrate metabolic process"/>
    <property type="evidence" value="ECO:0007669"/>
    <property type="project" value="InterPro"/>
</dbReference>
<accession>A0A9D1FKC8</accession>
<feature type="signal peptide" evidence="6">
    <location>
        <begin position="1"/>
        <end position="20"/>
    </location>
</feature>
<reference evidence="8" key="2">
    <citation type="journal article" date="2021" name="PeerJ">
        <title>Extensive microbial diversity within the chicken gut microbiome revealed by metagenomics and culture.</title>
        <authorList>
            <person name="Gilroy R."/>
            <person name="Ravi A."/>
            <person name="Getino M."/>
            <person name="Pursley I."/>
            <person name="Horton D.L."/>
            <person name="Alikhan N.F."/>
            <person name="Baker D."/>
            <person name="Gharbi K."/>
            <person name="Hall N."/>
            <person name="Watson M."/>
            <person name="Adriaenssens E.M."/>
            <person name="Foster-Nyarko E."/>
            <person name="Jarju S."/>
            <person name="Secka A."/>
            <person name="Antonio M."/>
            <person name="Oren A."/>
            <person name="Chaudhuri R.R."/>
            <person name="La Ragione R."/>
            <person name="Hildebrand F."/>
            <person name="Pallen M.J."/>
        </authorList>
    </citation>
    <scope>NUCLEOTIDE SEQUENCE</scope>
    <source>
        <strain evidence="8">CHK152-2871</strain>
    </source>
</reference>
<reference evidence="8" key="1">
    <citation type="submission" date="2020-10" db="EMBL/GenBank/DDBJ databases">
        <authorList>
            <person name="Gilroy R."/>
        </authorList>
    </citation>
    <scope>NUCLEOTIDE SEQUENCE</scope>
    <source>
        <strain evidence="8">CHK152-2871</strain>
    </source>
</reference>
<name>A0A9D1FKC8_9BACT</name>
<keyword evidence="6" id="KW-0732">Signal</keyword>
<dbReference type="EMBL" id="DVJQ01000073">
    <property type="protein sequence ID" value="HIS75042.1"/>
    <property type="molecule type" value="Genomic_DNA"/>
</dbReference>
<comment type="caution">
    <text evidence="8">The sequence shown here is derived from an EMBL/GenBank/DDBJ whole genome shotgun (WGS) entry which is preliminary data.</text>
</comment>
<evidence type="ECO:0000313" key="8">
    <source>
        <dbReference type="EMBL" id="HIS75042.1"/>
    </source>
</evidence>
<feature type="domain" description="Glycoside hydrolase family 3 N-terminal" evidence="7">
    <location>
        <begin position="29"/>
        <end position="366"/>
    </location>
</feature>
<dbReference type="GO" id="GO:0004563">
    <property type="term" value="F:beta-N-acetylhexosaminidase activity"/>
    <property type="evidence" value="ECO:0007669"/>
    <property type="project" value="UniProtKB-EC"/>
</dbReference>
<dbReference type="GO" id="GO:0009254">
    <property type="term" value="P:peptidoglycan turnover"/>
    <property type="evidence" value="ECO:0007669"/>
    <property type="project" value="TreeGrafter"/>
</dbReference>
<dbReference type="SUPFAM" id="SSF51445">
    <property type="entry name" value="(Trans)glycosidases"/>
    <property type="match status" value="1"/>
</dbReference>
<evidence type="ECO:0000256" key="1">
    <source>
        <dbReference type="ARBA" id="ARBA00001231"/>
    </source>
</evidence>
<protein>
    <recommendedName>
        <fullName evidence="3">beta-N-acetylhexosaminidase</fullName>
        <ecNumber evidence="3">3.2.1.52</ecNumber>
    </recommendedName>
</protein>
<evidence type="ECO:0000256" key="3">
    <source>
        <dbReference type="ARBA" id="ARBA00012663"/>
    </source>
</evidence>
<keyword evidence="4 8" id="KW-0378">Hydrolase</keyword>
<evidence type="ECO:0000256" key="4">
    <source>
        <dbReference type="ARBA" id="ARBA00022801"/>
    </source>
</evidence>
<proteinExistence type="inferred from homology"/>
<gene>
    <name evidence="8" type="ORF">IAA86_08495</name>
</gene>
<dbReference type="EC" id="3.2.1.52" evidence="3"/>
<dbReference type="AlphaFoldDB" id="A0A9D1FKC8"/>
<dbReference type="Proteomes" id="UP000886865">
    <property type="component" value="Unassembled WGS sequence"/>
</dbReference>
<comment type="catalytic activity">
    <reaction evidence="1">
        <text>Hydrolysis of terminal non-reducing N-acetyl-D-hexosamine residues in N-acetyl-beta-D-hexosaminides.</text>
        <dbReference type="EC" id="3.2.1.52"/>
    </reaction>
</comment>
<dbReference type="PANTHER" id="PTHR30480:SF13">
    <property type="entry name" value="BETA-HEXOSAMINIDASE"/>
    <property type="match status" value="1"/>
</dbReference>
<comment type="similarity">
    <text evidence="2">Belongs to the glycosyl hydrolase 3 family.</text>
</comment>
<keyword evidence="5" id="KW-0326">Glycosidase</keyword>
<evidence type="ECO:0000256" key="6">
    <source>
        <dbReference type="SAM" id="SignalP"/>
    </source>
</evidence>
<evidence type="ECO:0000313" key="9">
    <source>
        <dbReference type="Proteomes" id="UP000886865"/>
    </source>
</evidence>
<dbReference type="Gene3D" id="3.20.20.300">
    <property type="entry name" value="Glycoside hydrolase, family 3, N-terminal domain"/>
    <property type="match status" value="1"/>
</dbReference>
<dbReference type="InterPro" id="IPR001764">
    <property type="entry name" value="Glyco_hydro_3_N"/>
</dbReference>
<dbReference type="Pfam" id="PF00933">
    <property type="entry name" value="Glyco_hydro_3"/>
    <property type="match status" value="1"/>
</dbReference>
<dbReference type="InterPro" id="IPR017853">
    <property type="entry name" value="GH"/>
</dbReference>
<evidence type="ECO:0000256" key="5">
    <source>
        <dbReference type="ARBA" id="ARBA00023295"/>
    </source>
</evidence>